<gene>
    <name evidence="1" type="ORF">LSUE1_G004944</name>
</gene>
<organism evidence="1 2">
    <name type="scientific">Lachnellula suecica</name>
    <dbReference type="NCBI Taxonomy" id="602035"/>
    <lineage>
        <taxon>Eukaryota</taxon>
        <taxon>Fungi</taxon>
        <taxon>Dikarya</taxon>
        <taxon>Ascomycota</taxon>
        <taxon>Pezizomycotina</taxon>
        <taxon>Leotiomycetes</taxon>
        <taxon>Helotiales</taxon>
        <taxon>Lachnaceae</taxon>
        <taxon>Lachnellula</taxon>
    </lineage>
</organism>
<proteinExistence type="predicted"/>
<name>A0A8T9BXL1_9HELO</name>
<reference evidence="1 2" key="1">
    <citation type="submission" date="2018-05" db="EMBL/GenBank/DDBJ databases">
        <title>Genome sequencing and assembly of the regulated plant pathogen Lachnellula willkommii and related sister species for the development of diagnostic species identification markers.</title>
        <authorList>
            <person name="Giroux E."/>
            <person name="Bilodeau G."/>
        </authorList>
    </citation>
    <scope>NUCLEOTIDE SEQUENCE [LARGE SCALE GENOMIC DNA]</scope>
    <source>
        <strain evidence="1 2">CBS 268.59</strain>
    </source>
</reference>
<comment type="caution">
    <text evidence="1">The sequence shown here is derived from an EMBL/GenBank/DDBJ whole genome shotgun (WGS) entry which is preliminary data.</text>
</comment>
<feature type="non-terminal residue" evidence="1">
    <location>
        <position position="1"/>
    </location>
</feature>
<evidence type="ECO:0000313" key="1">
    <source>
        <dbReference type="EMBL" id="TVY68932.1"/>
    </source>
</evidence>
<evidence type="ECO:0000313" key="2">
    <source>
        <dbReference type="Proteomes" id="UP000469558"/>
    </source>
</evidence>
<sequence>MARNAMMSSTEIFGTRLLREIESEEGNLEDLLKDLRTSSNPHPVRTGIADLDTLWHSHGSKQLSISGRALPLVYHLVTTLVSAGGTVAVVDVDGRFSPSCLLPALSKEELKHVYVWMPGKENLAVTLDSVEGFMLG</sequence>
<accession>A0A8T9BXL1</accession>
<dbReference type="OrthoDB" id="3596146at2759"/>
<dbReference type="EMBL" id="QGMK01001370">
    <property type="protein sequence ID" value="TVY68932.1"/>
    <property type="molecule type" value="Genomic_DNA"/>
</dbReference>
<dbReference type="AlphaFoldDB" id="A0A8T9BXL1"/>
<keyword evidence="2" id="KW-1185">Reference proteome</keyword>
<dbReference type="Proteomes" id="UP000469558">
    <property type="component" value="Unassembled WGS sequence"/>
</dbReference>
<protein>
    <submittedName>
        <fullName evidence="1">Uncharacterized protein</fullName>
    </submittedName>
</protein>